<feature type="region of interest" description="Disordered" evidence="1">
    <location>
        <begin position="1"/>
        <end position="58"/>
    </location>
</feature>
<protein>
    <recommendedName>
        <fullName evidence="4">Protein phosphatase 1 regulatory subunit 11</fullName>
    </recommendedName>
</protein>
<gene>
    <name evidence="2" type="ORF">MKW98_011691</name>
</gene>
<dbReference type="Proteomes" id="UP001202328">
    <property type="component" value="Unassembled WGS sequence"/>
</dbReference>
<evidence type="ECO:0000256" key="1">
    <source>
        <dbReference type="SAM" id="MobiDB-lite"/>
    </source>
</evidence>
<dbReference type="Pfam" id="PF07491">
    <property type="entry name" value="PPI_Ypi1"/>
    <property type="match status" value="1"/>
</dbReference>
<proteinExistence type="predicted"/>
<feature type="compositionally biased region" description="Low complexity" evidence="1">
    <location>
        <begin position="7"/>
        <end position="45"/>
    </location>
</feature>
<dbReference type="PANTHER" id="PTHR20835">
    <property type="entry name" value="E3 UBIQUITIN-PROTEIN LIGASE PPP1R11-RELATED"/>
    <property type="match status" value="1"/>
</dbReference>
<dbReference type="GO" id="GO:0005634">
    <property type="term" value="C:nucleus"/>
    <property type="evidence" value="ECO:0007669"/>
    <property type="project" value="TreeGrafter"/>
</dbReference>
<sequence length="168" mass="18736">MARPMRGRIGSSSSAASGTRTRTLTLTLADPVPSPSSTSSSSSSSQPRQEQTLVLRLRPPSKKVTWKEGTVDNEFLQRKSSKKCCIFHKQKSFDEDDSDEEDIGHGHGHGLCIPADSFYAVVINYTFFTIEFLGTLDLHGDVIVRLPYRISFKEQVLLEVDSVHIYTE</sequence>
<evidence type="ECO:0000313" key="3">
    <source>
        <dbReference type="Proteomes" id="UP001202328"/>
    </source>
</evidence>
<keyword evidence="3" id="KW-1185">Reference proteome</keyword>
<dbReference type="PANTHER" id="PTHR20835:SF0">
    <property type="entry name" value="E3 UBIQUITIN-PROTEIN LIGASE PPP1R11"/>
    <property type="match status" value="1"/>
</dbReference>
<comment type="caution">
    <text evidence="2">The sequence shown here is derived from an EMBL/GenBank/DDBJ whole genome shotgun (WGS) entry which is preliminary data.</text>
</comment>
<accession>A0AAD4XAM3</accession>
<dbReference type="GO" id="GO:0008157">
    <property type="term" value="F:protein phosphatase 1 binding"/>
    <property type="evidence" value="ECO:0007669"/>
    <property type="project" value="TreeGrafter"/>
</dbReference>
<name>A0AAD4XAM3_9MAGN</name>
<evidence type="ECO:0008006" key="4">
    <source>
        <dbReference type="Google" id="ProtNLM"/>
    </source>
</evidence>
<reference evidence="2" key="1">
    <citation type="submission" date="2022-04" db="EMBL/GenBank/DDBJ databases">
        <title>A functionally conserved STORR gene fusion in Papaver species that diverged 16.8 million years ago.</title>
        <authorList>
            <person name="Catania T."/>
        </authorList>
    </citation>
    <scope>NUCLEOTIDE SEQUENCE</scope>
    <source>
        <strain evidence="2">S-188037</strain>
    </source>
</reference>
<dbReference type="InterPro" id="IPR011107">
    <property type="entry name" value="PPI_Ypi1"/>
</dbReference>
<evidence type="ECO:0000313" key="2">
    <source>
        <dbReference type="EMBL" id="KAI3872199.1"/>
    </source>
</evidence>
<dbReference type="AlphaFoldDB" id="A0AAD4XAM3"/>
<dbReference type="EMBL" id="JAJJMB010012966">
    <property type="protein sequence ID" value="KAI3872199.1"/>
    <property type="molecule type" value="Genomic_DNA"/>
</dbReference>
<dbReference type="GO" id="GO:0004865">
    <property type="term" value="F:protein serine/threonine phosphatase inhibitor activity"/>
    <property type="evidence" value="ECO:0007669"/>
    <property type="project" value="InterPro"/>
</dbReference>
<organism evidence="2 3">
    <name type="scientific">Papaver atlanticum</name>
    <dbReference type="NCBI Taxonomy" id="357466"/>
    <lineage>
        <taxon>Eukaryota</taxon>
        <taxon>Viridiplantae</taxon>
        <taxon>Streptophyta</taxon>
        <taxon>Embryophyta</taxon>
        <taxon>Tracheophyta</taxon>
        <taxon>Spermatophyta</taxon>
        <taxon>Magnoliopsida</taxon>
        <taxon>Ranunculales</taxon>
        <taxon>Papaveraceae</taxon>
        <taxon>Papaveroideae</taxon>
        <taxon>Papaver</taxon>
    </lineage>
</organism>